<evidence type="ECO:0000313" key="2">
    <source>
        <dbReference type="Proteomes" id="UP000033657"/>
    </source>
</evidence>
<evidence type="ECO:0000313" key="1">
    <source>
        <dbReference type="EMBL" id="KJQ62447.1"/>
    </source>
</evidence>
<dbReference type="PATRIC" id="fig|28037.209.peg.940"/>
<sequence length="94" mass="10298">MVRCSGYDRNLKNQLVINANGAGFTLPLGDTNGFGYMIKYRAKANYDLVDGEEITNVANMSYNGSENEQSTSTRTYQIAGGAAEGYAFILKLIR</sequence>
<dbReference type="Gene3D" id="2.60.40.740">
    <property type="match status" value="1"/>
</dbReference>
<accession>A0A0F2CUG5</accession>
<comment type="caution">
    <text evidence="1">The sequence shown here is derived from an EMBL/GenBank/DDBJ whole genome shotgun (WGS) entry which is preliminary data.</text>
</comment>
<organism evidence="1 2">
    <name type="scientific">Streptococcus oralis subsp. oralis</name>
    <dbReference type="NCBI Taxonomy" id="1891914"/>
    <lineage>
        <taxon>Bacteria</taxon>
        <taxon>Bacillati</taxon>
        <taxon>Bacillota</taxon>
        <taxon>Bacilli</taxon>
        <taxon>Lactobacillales</taxon>
        <taxon>Streptococcaceae</taxon>
        <taxon>Streptococcus</taxon>
    </lineage>
</organism>
<proteinExistence type="predicted"/>
<dbReference type="EMBL" id="JYGM01000008">
    <property type="protein sequence ID" value="KJQ62447.1"/>
    <property type="molecule type" value="Genomic_DNA"/>
</dbReference>
<dbReference type="Proteomes" id="UP000033657">
    <property type="component" value="Unassembled WGS sequence"/>
</dbReference>
<dbReference type="AlphaFoldDB" id="A0A0F2CUG5"/>
<name>A0A0F2CUG5_STROR</name>
<protein>
    <submittedName>
        <fullName evidence="1">Uncharacterized protein</fullName>
    </submittedName>
</protein>
<reference evidence="1 2" key="1">
    <citation type="submission" date="2015-02" db="EMBL/GenBank/DDBJ databases">
        <title>Evolution of amylase-binding proteins of oral streptococcal species.</title>
        <authorList>
            <person name="Haase E.M."/>
        </authorList>
    </citation>
    <scope>NUCLEOTIDE SEQUENCE [LARGE SCALE GENOMIC DNA]</scope>
    <source>
        <strain evidence="1 2">COL85/1862</strain>
    </source>
</reference>
<gene>
    <name evidence="1" type="ORF">TZ87_00949</name>
</gene>